<gene>
    <name evidence="4" type="ORF">O181_048876</name>
</gene>
<dbReference type="GO" id="GO:0008270">
    <property type="term" value="F:zinc ion binding"/>
    <property type="evidence" value="ECO:0007669"/>
    <property type="project" value="UniProtKB-KW"/>
</dbReference>
<keyword evidence="2" id="KW-0479">Metal-binding</keyword>
<evidence type="ECO:0000259" key="3">
    <source>
        <dbReference type="PROSITE" id="PS50158"/>
    </source>
</evidence>
<dbReference type="PROSITE" id="PS50158">
    <property type="entry name" value="ZF_CCHC"/>
    <property type="match status" value="1"/>
</dbReference>
<dbReference type="EMBL" id="AVOT02020782">
    <property type="protein sequence ID" value="MBW0509161.1"/>
    <property type="molecule type" value="Genomic_DNA"/>
</dbReference>
<evidence type="ECO:0000313" key="5">
    <source>
        <dbReference type="Proteomes" id="UP000765509"/>
    </source>
</evidence>
<dbReference type="InterPro" id="IPR013103">
    <property type="entry name" value="RVT_2"/>
</dbReference>
<feature type="domain" description="CCHC-type" evidence="3">
    <location>
        <begin position="146"/>
        <end position="160"/>
    </location>
</feature>
<dbReference type="SUPFAM" id="SSF57756">
    <property type="entry name" value="Retrovirus zinc finger-like domains"/>
    <property type="match status" value="1"/>
</dbReference>
<keyword evidence="2" id="KW-0863">Zinc-finger</keyword>
<organism evidence="4 5">
    <name type="scientific">Austropuccinia psidii MF-1</name>
    <dbReference type="NCBI Taxonomy" id="1389203"/>
    <lineage>
        <taxon>Eukaryota</taxon>
        <taxon>Fungi</taxon>
        <taxon>Dikarya</taxon>
        <taxon>Basidiomycota</taxon>
        <taxon>Pucciniomycotina</taxon>
        <taxon>Pucciniomycetes</taxon>
        <taxon>Pucciniales</taxon>
        <taxon>Sphaerophragmiaceae</taxon>
        <taxon>Austropuccinia</taxon>
    </lineage>
</organism>
<keyword evidence="1" id="KW-0507">mRNA processing</keyword>
<keyword evidence="2" id="KW-0862">Zinc</keyword>
<dbReference type="GO" id="GO:0006397">
    <property type="term" value="P:mRNA processing"/>
    <property type="evidence" value="ECO:0007669"/>
    <property type="project" value="UniProtKB-KW"/>
</dbReference>
<keyword evidence="5" id="KW-1185">Reference proteome</keyword>
<protein>
    <recommendedName>
        <fullName evidence="3">CCHC-type domain-containing protein</fullName>
    </recommendedName>
</protein>
<dbReference type="Gene3D" id="4.10.60.10">
    <property type="entry name" value="Zinc finger, CCHC-type"/>
    <property type="match status" value="1"/>
</dbReference>
<evidence type="ECO:0000313" key="4">
    <source>
        <dbReference type="EMBL" id="MBW0509161.1"/>
    </source>
</evidence>
<evidence type="ECO:0000256" key="1">
    <source>
        <dbReference type="ARBA" id="ARBA00022664"/>
    </source>
</evidence>
<dbReference type="AlphaFoldDB" id="A0A9Q3DRF6"/>
<dbReference type="Pfam" id="PF07727">
    <property type="entry name" value="RVT_2"/>
    <property type="match status" value="1"/>
</dbReference>
<comment type="caution">
    <text evidence="4">The sequence shown here is derived from an EMBL/GenBank/DDBJ whole genome shotgun (WGS) entry which is preliminary data.</text>
</comment>
<dbReference type="InterPro" id="IPR036875">
    <property type="entry name" value="Znf_CCHC_sf"/>
</dbReference>
<sequence>MLLANHSNTPKSNTSIVLLLRRTFAMFKKLSIKADKLKGLLEQVKCCAPPTLDQTAFNQLITAAILSKGDDKPSSVFIGQVIINASQQGDKKAQELSPFIYRLSDPSEPPVSYVRPHSPYNPQPLPLLSEVSQPSNHLVDKFGTSCFHCGRAGHWHADCPHTKGVANPNLEPPSPTPFRPMLPTGIGVTLPFAGCDLAVPSLALRTDNAKEFTSASLVLSLSKLDQVLFGQTPSISTLYLFGAEAIVHVPAVWQSHKLLPRGLACRLLKPLISGGWLLWDPVGDRQVQSASVVFPRFQSSNNTPTGSVKGSLSHIVNAAMLGQVPTEWYFKNELKAIDTLPVTKDVVIPEHLGQALSGPLQHKWKRACKAELEQMTLRDVWEAVDKGKMMKMIGHRWVFNIKHHADGTIEKFKACFVAQADCQRPRVDCTKTYAPTAFLMSLRLVLADAMCRNWTLSSFDISGTYLYSPVKETVFIEPPTFFCPQLKGKVL</sequence>
<evidence type="ECO:0000256" key="2">
    <source>
        <dbReference type="PROSITE-ProRule" id="PRU00047"/>
    </source>
</evidence>
<proteinExistence type="predicted"/>
<dbReference type="GO" id="GO:0003676">
    <property type="term" value="F:nucleic acid binding"/>
    <property type="evidence" value="ECO:0007669"/>
    <property type="project" value="InterPro"/>
</dbReference>
<reference evidence="4" key="1">
    <citation type="submission" date="2021-03" db="EMBL/GenBank/DDBJ databases">
        <title>Draft genome sequence of rust myrtle Austropuccinia psidii MF-1, a brazilian biotype.</title>
        <authorList>
            <person name="Quecine M.C."/>
            <person name="Pachon D.M.R."/>
            <person name="Bonatelli M.L."/>
            <person name="Correr F.H."/>
            <person name="Franceschini L.M."/>
            <person name="Leite T.F."/>
            <person name="Margarido G.R.A."/>
            <person name="Almeida C.A."/>
            <person name="Ferrarezi J.A."/>
            <person name="Labate C.A."/>
        </authorList>
    </citation>
    <scope>NUCLEOTIDE SEQUENCE</scope>
    <source>
        <strain evidence="4">MF-1</strain>
    </source>
</reference>
<accession>A0A9Q3DRF6</accession>
<dbReference type="InterPro" id="IPR001878">
    <property type="entry name" value="Znf_CCHC"/>
</dbReference>
<dbReference type="OrthoDB" id="3054497at2759"/>
<dbReference type="Proteomes" id="UP000765509">
    <property type="component" value="Unassembled WGS sequence"/>
</dbReference>
<name>A0A9Q3DRF6_9BASI</name>